<sequence>MLQQLGDMASQAGPYSTYFQIVAGGLVLALVLHACFHEQRLHPGIPAFGIDEKGWMRIEKARKRYTERGIQLVEEAIRQFSRPYQMATDVGVRIFLPARYAEEIKNNKHMSFKQALLDDFSSRYSGIEPILMISHDQDIIQRVTRQNITQSLNLITDDISEEADLTLKETLGDTKDWTPLTLKPFVLELVARLSSRIFVGTELCRNKEWLDLAKNYTIDMFMAIWALRRQPLALRWLMVWLLPEWRKARQDIKDARRVLGPVINARLERNRLADEKGVPRPRAKDTIQWVYDAFETHVPRHEIADTQLALSVVAVHTTTELLTSVLLDLAQNEEFIKELRDEIIDVLTKANVHAAGSSDANEDAVGNKGKTIWKKQALYQMKLLDSAIKESQRLHSLDIGKPFYPPAGMRRVADSDIKLSDGTVIPKGANTWVTLDAHRNPERYPSPDVFNPHRFLDLRSQPGQENRWQLVSTSADHLAFGHGEHACPGRFFASNEIKIALVHLLMKYDWMLPDGQRPSDVVHGGGDTGVDSQAKILFRRRKEEVQL</sequence>
<dbReference type="PANTHER" id="PTHR46206:SF2">
    <property type="entry name" value="CYTOCHROME P450 MONOOXYGENASE AUSG-RELATED"/>
    <property type="match status" value="1"/>
</dbReference>
<keyword evidence="6 8" id="KW-0408">Iron</keyword>
<protein>
    <recommendedName>
        <fullName evidence="12">Cytochrome P450 monooxygenase</fullName>
    </recommendedName>
</protein>
<dbReference type="GO" id="GO:0020037">
    <property type="term" value="F:heme binding"/>
    <property type="evidence" value="ECO:0007669"/>
    <property type="project" value="InterPro"/>
</dbReference>
<organism evidence="10 11">
    <name type="scientific">Cytospora schulzeri</name>
    <dbReference type="NCBI Taxonomy" id="448051"/>
    <lineage>
        <taxon>Eukaryota</taxon>
        <taxon>Fungi</taxon>
        <taxon>Dikarya</taxon>
        <taxon>Ascomycota</taxon>
        <taxon>Pezizomycotina</taxon>
        <taxon>Sordariomycetes</taxon>
        <taxon>Sordariomycetidae</taxon>
        <taxon>Diaporthales</taxon>
        <taxon>Cytosporaceae</taxon>
        <taxon>Cytospora</taxon>
    </lineage>
</organism>
<keyword evidence="4 8" id="KW-0479">Metal-binding</keyword>
<dbReference type="InterPro" id="IPR017972">
    <property type="entry name" value="Cyt_P450_CS"/>
</dbReference>
<keyword evidence="7 9" id="KW-0503">Monooxygenase</keyword>
<dbReference type="InterPro" id="IPR036396">
    <property type="entry name" value="Cyt_P450_sf"/>
</dbReference>
<dbReference type="GO" id="GO:0016705">
    <property type="term" value="F:oxidoreductase activity, acting on paired donors, with incorporation or reduction of molecular oxygen"/>
    <property type="evidence" value="ECO:0007669"/>
    <property type="project" value="InterPro"/>
</dbReference>
<dbReference type="OrthoDB" id="1844152at2759"/>
<dbReference type="CDD" id="cd11041">
    <property type="entry name" value="CYP503A1-like"/>
    <property type="match status" value="1"/>
</dbReference>
<comment type="caution">
    <text evidence="10">The sequence shown here is derived from an EMBL/GenBank/DDBJ whole genome shotgun (WGS) entry which is preliminary data.</text>
</comment>
<evidence type="ECO:0008006" key="12">
    <source>
        <dbReference type="Google" id="ProtNLM"/>
    </source>
</evidence>
<dbReference type="EMBL" id="LKEA01000003">
    <property type="protein sequence ID" value="ROW10520.1"/>
    <property type="molecule type" value="Genomic_DNA"/>
</dbReference>
<reference evidence="10 11" key="1">
    <citation type="submission" date="2015-09" db="EMBL/GenBank/DDBJ databases">
        <title>Host preference determinants of Valsa canker pathogens revealed by comparative genomics.</title>
        <authorList>
            <person name="Yin Z."/>
            <person name="Huang L."/>
        </authorList>
    </citation>
    <scope>NUCLEOTIDE SEQUENCE [LARGE SCALE GENOMIC DNA]</scope>
    <source>
        <strain evidence="10 11">03-1</strain>
    </source>
</reference>
<evidence type="ECO:0000256" key="1">
    <source>
        <dbReference type="ARBA" id="ARBA00001971"/>
    </source>
</evidence>
<dbReference type="PANTHER" id="PTHR46206">
    <property type="entry name" value="CYTOCHROME P450"/>
    <property type="match status" value="1"/>
</dbReference>
<gene>
    <name evidence="10" type="ORF">VMCG_01974</name>
</gene>
<evidence type="ECO:0000313" key="10">
    <source>
        <dbReference type="EMBL" id="ROW10520.1"/>
    </source>
</evidence>
<keyword evidence="3 8" id="KW-0349">Heme</keyword>
<dbReference type="GO" id="GO:0004497">
    <property type="term" value="F:monooxygenase activity"/>
    <property type="evidence" value="ECO:0007669"/>
    <property type="project" value="UniProtKB-KW"/>
</dbReference>
<proteinExistence type="inferred from homology"/>
<evidence type="ECO:0000256" key="4">
    <source>
        <dbReference type="ARBA" id="ARBA00022723"/>
    </source>
</evidence>
<dbReference type="AlphaFoldDB" id="A0A423X3U1"/>
<keyword evidence="11" id="KW-1185">Reference proteome</keyword>
<evidence type="ECO:0000256" key="6">
    <source>
        <dbReference type="ARBA" id="ARBA00023004"/>
    </source>
</evidence>
<dbReference type="GO" id="GO:0005506">
    <property type="term" value="F:iron ion binding"/>
    <property type="evidence" value="ECO:0007669"/>
    <property type="project" value="InterPro"/>
</dbReference>
<dbReference type="Proteomes" id="UP000283895">
    <property type="component" value="Unassembled WGS sequence"/>
</dbReference>
<dbReference type="InterPro" id="IPR001128">
    <property type="entry name" value="Cyt_P450"/>
</dbReference>
<dbReference type="PROSITE" id="PS00086">
    <property type="entry name" value="CYTOCHROME_P450"/>
    <property type="match status" value="1"/>
</dbReference>
<dbReference type="SUPFAM" id="SSF48264">
    <property type="entry name" value="Cytochrome P450"/>
    <property type="match status" value="1"/>
</dbReference>
<evidence type="ECO:0000256" key="9">
    <source>
        <dbReference type="RuleBase" id="RU000461"/>
    </source>
</evidence>
<feature type="binding site" description="axial binding residue" evidence="8">
    <location>
        <position position="487"/>
    </location>
    <ligand>
        <name>heme</name>
        <dbReference type="ChEBI" id="CHEBI:30413"/>
    </ligand>
    <ligandPart>
        <name>Fe</name>
        <dbReference type="ChEBI" id="CHEBI:18248"/>
    </ligandPart>
</feature>
<evidence type="ECO:0000256" key="5">
    <source>
        <dbReference type="ARBA" id="ARBA00023002"/>
    </source>
</evidence>
<evidence type="ECO:0000256" key="8">
    <source>
        <dbReference type="PIRSR" id="PIRSR602403-1"/>
    </source>
</evidence>
<evidence type="ECO:0000256" key="7">
    <source>
        <dbReference type="ARBA" id="ARBA00023033"/>
    </source>
</evidence>
<accession>A0A423X3U1</accession>
<keyword evidence="5 9" id="KW-0560">Oxidoreductase</keyword>
<dbReference type="PRINTS" id="PR00465">
    <property type="entry name" value="EP450IV"/>
</dbReference>
<evidence type="ECO:0000256" key="2">
    <source>
        <dbReference type="ARBA" id="ARBA00010617"/>
    </source>
</evidence>
<dbReference type="InterPro" id="IPR002403">
    <property type="entry name" value="Cyt_P450_E_grp-IV"/>
</dbReference>
<name>A0A423X3U1_9PEZI</name>
<evidence type="ECO:0000256" key="3">
    <source>
        <dbReference type="ARBA" id="ARBA00022617"/>
    </source>
</evidence>
<dbReference type="Gene3D" id="1.10.630.10">
    <property type="entry name" value="Cytochrome P450"/>
    <property type="match status" value="1"/>
</dbReference>
<evidence type="ECO:0000313" key="11">
    <source>
        <dbReference type="Proteomes" id="UP000283895"/>
    </source>
</evidence>
<comment type="cofactor">
    <cofactor evidence="1 8">
        <name>heme</name>
        <dbReference type="ChEBI" id="CHEBI:30413"/>
    </cofactor>
</comment>
<dbReference type="Pfam" id="PF00067">
    <property type="entry name" value="p450"/>
    <property type="match status" value="1"/>
</dbReference>
<comment type="similarity">
    <text evidence="2 9">Belongs to the cytochrome P450 family.</text>
</comment>
<dbReference type="STRING" id="356882.A0A423X3U1"/>